<proteinExistence type="predicted"/>
<sequence>MTCYETLRTPAPAADAPMAHHFVKWWRNKFRNGYKKFSGLIMQVTLSEYDSQLSKYSVLKTATVTDLRQRCYQNTRRGPRDQSAPPASRERAKRTQGRNPRRAPPRPAPRRPRPPPAHKNNAANNKKFTLNTPRFSIFGNKDRTACYVCDSYASHAMKSDLLKKKAFSSRPEF</sequence>
<name>A0A4C1YLU5_EUMVA</name>
<dbReference type="AlphaFoldDB" id="A0A4C1YLU5"/>
<evidence type="ECO:0000313" key="3">
    <source>
        <dbReference type="Proteomes" id="UP000299102"/>
    </source>
</evidence>
<accession>A0A4C1YLU5</accession>
<gene>
    <name evidence="2" type="ORF">EVAR_19964_1</name>
</gene>
<keyword evidence="3" id="KW-1185">Reference proteome</keyword>
<reference evidence="2 3" key="1">
    <citation type="journal article" date="2019" name="Commun. Biol.">
        <title>The bagworm genome reveals a unique fibroin gene that provides high tensile strength.</title>
        <authorList>
            <person name="Kono N."/>
            <person name="Nakamura H."/>
            <person name="Ohtoshi R."/>
            <person name="Tomita M."/>
            <person name="Numata K."/>
            <person name="Arakawa K."/>
        </authorList>
    </citation>
    <scope>NUCLEOTIDE SEQUENCE [LARGE SCALE GENOMIC DNA]</scope>
</reference>
<evidence type="ECO:0000313" key="2">
    <source>
        <dbReference type="EMBL" id="GBP75315.1"/>
    </source>
</evidence>
<protein>
    <submittedName>
        <fullName evidence="2">Uncharacterized protein</fullName>
    </submittedName>
</protein>
<evidence type="ECO:0000256" key="1">
    <source>
        <dbReference type="SAM" id="MobiDB-lite"/>
    </source>
</evidence>
<dbReference type="OrthoDB" id="10575615at2759"/>
<feature type="compositionally biased region" description="Low complexity" evidence="1">
    <location>
        <begin position="118"/>
        <end position="127"/>
    </location>
</feature>
<dbReference type="Proteomes" id="UP000299102">
    <property type="component" value="Unassembled WGS sequence"/>
</dbReference>
<comment type="caution">
    <text evidence="2">The sequence shown here is derived from an EMBL/GenBank/DDBJ whole genome shotgun (WGS) entry which is preliminary data.</text>
</comment>
<feature type="region of interest" description="Disordered" evidence="1">
    <location>
        <begin position="70"/>
        <end position="128"/>
    </location>
</feature>
<organism evidence="2 3">
    <name type="scientific">Eumeta variegata</name>
    <name type="common">Bagworm moth</name>
    <name type="synonym">Eumeta japonica</name>
    <dbReference type="NCBI Taxonomy" id="151549"/>
    <lineage>
        <taxon>Eukaryota</taxon>
        <taxon>Metazoa</taxon>
        <taxon>Ecdysozoa</taxon>
        <taxon>Arthropoda</taxon>
        <taxon>Hexapoda</taxon>
        <taxon>Insecta</taxon>
        <taxon>Pterygota</taxon>
        <taxon>Neoptera</taxon>
        <taxon>Endopterygota</taxon>
        <taxon>Lepidoptera</taxon>
        <taxon>Glossata</taxon>
        <taxon>Ditrysia</taxon>
        <taxon>Tineoidea</taxon>
        <taxon>Psychidae</taxon>
        <taxon>Oiketicinae</taxon>
        <taxon>Eumeta</taxon>
    </lineage>
</organism>
<dbReference type="EMBL" id="BGZK01001243">
    <property type="protein sequence ID" value="GBP75315.1"/>
    <property type="molecule type" value="Genomic_DNA"/>
</dbReference>
<feature type="compositionally biased region" description="Basic residues" evidence="1">
    <location>
        <begin position="91"/>
        <end position="113"/>
    </location>
</feature>